<dbReference type="SMART" id="SM00530">
    <property type="entry name" value="HTH_XRE"/>
    <property type="match status" value="1"/>
</dbReference>
<dbReference type="InterPro" id="IPR001387">
    <property type="entry name" value="Cro/C1-type_HTH"/>
</dbReference>
<gene>
    <name evidence="2" type="ORF">LKACC16343_02286</name>
</gene>
<evidence type="ECO:0000259" key="1">
    <source>
        <dbReference type="PROSITE" id="PS50943"/>
    </source>
</evidence>
<dbReference type="CDD" id="cd00093">
    <property type="entry name" value="HTH_XRE"/>
    <property type="match status" value="1"/>
</dbReference>
<dbReference type="Gene3D" id="1.10.260.40">
    <property type="entry name" value="lambda repressor-like DNA-binding domains"/>
    <property type="match status" value="1"/>
</dbReference>
<accession>A0A202F850</accession>
<organism evidence="2 3">
    <name type="scientific">Companilactobacillus bobalius</name>
    <dbReference type="NCBI Taxonomy" id="2801451"/>
    <lineage>
        <taxon>Bacteria</taxon>
        <taxon>Bacillati</taxon>
        <taxon>Bacillota</taxon>
        <taxon>Bacilli</taxon>
        <taxon>Lactobacillales</taxon>
        <taxon>Lactobacillaceae</taxon>
        <taxon>Companilactobacillus</taxon>
    </lineage>
</organism>
<sequence>MRCMTTMAKSYNDFIRQKRLSKGLTIEQLAEISHVSRYTISRLELGESGSISLSKLEKIVHALDMEMGDIFKHSLIDEKTDNFFKFMNTMNLKDRQSYVDLFMEIIGFVDDK</sequence>
<reference evidence="2 3" key="1">
    <citation type="submission" date="2017-03" db="EMBL/GenBank/DDBJ databases">
        <title>Genome sequence of Lactobacillus bobalius KACC 16343.</title>
        <authorList>
            <person name="Chun J."/>
        </authorList>
    </citation>
    <scope>NUCLEOTIDE SEQUENCE [LARGE SCALE GENOMIC DNA]</scope>
    <source>
        <strain evidence="2 3">KACC 16343</strain>
    </source>
</reference>
<feature type="domain" description="HTH cro/C1-type" evidence="1">
    <location>
        <begin position="15"/>
        <end position="70"/>
    </location>
</feature>
<evidence type="ECO:0000313" key="3">
    <source>
        <dbReference type="Proteomes" id="UP000196232"/>
    </source>
</evidence>
<dbReference type="EMBL" id="MYFM01000007">
    <property type="protein sequence ID" value="OVE96617.1"/>
    <property type="molecule type" value="Genomic_DNA"/>
</dbReference>
<name>A0A202F850_9LACO</name>
<evidence type="ECO:0000313" key="2">
    <source>
        <dbReference type="EMBL" id="OVE96617.1"/>
    </source>
</evidence>
<dbReference type="PROSITE" id="PS50943">
    <property type="entry name" value="HTH_CROC1"/>
    <property type="match status" value="1"/>
</dbReference>
<dbReference type="SUPFAM" id="SSF47413">
    <property type="entry name" value="lambda repressor-like DNA-binding domains"/>
    <property type="match status" value="1"/>
</dbReference>
<dbReference type="InterPro" id="IPR010982">
    <property type="entry name" value="Lambda_DNA-bd_dom_sf"/>
</dbReference>
<proteinExistence type="predicted"/>
<comment type="caution">
    <text evidence="2">The sequence shown here is derived from an EMBL/GenBank/DDBJ whole genome shotgun (WGS) entry which is preliminary data.</text>
</comment>
<protein>
    <recommendedName>
        <fullName evidence="1">HTH cro/C1-type domain-containing protein</fullName>
    </recommendedName>
</protein>
<dbReference type="GO" id="GO:0003677">
    <property type="term" value="F:DNA binding"/>
    <property type="evidence" value="ECO:0007669"/>
    <property type="project" value="InterPro"/>
</dbReference>
<dbReference type="AlphaFoldDB" id="A0A202F850"/>
<dbReference type="Pfam" id="PF01381">
    <property type="entry name" value="HTH_3"/>
    <property type="match status" value="1"/>
</dbReference>
<dbReference type="Proteomes" id="UP000196232">
    <property type="component" value="Unassembled WGS sequence"/>
</dbReference>